<gene>
    <name evidence="1" type="ORF">JJB47_11845</name>
</gene>
<name>A0AAW4IZF3_CLOPF</name>
<accession>A0AAW4IZF3</accession>
<comment type="caution">
    <text evidence="1">The sequence shown here is derived from an EMBL/GenBank/DDBJ whole genome shotgun (WGS) entry which is preliminary data.</text>
</comment>
<protein>
    <recommendedName>
        <fullName evidence="3">Phage protein</fullName>
    </recommendedName>
</protein>
<organism evidence="1 2">
    <name type="scientific">Clostridium perfringens</name>
    <dbReference type="NCBI Taxonomy" id="1502"/>
    <lineage>
        <taxon>Bacteria</taxon>
        <taxon>Bacillati</taxon>
        <taxon>Bacillota</taxon>
        <taxon>Clostridia</taxon>
        <taxon>Eubacteriales</taxon>
        <taxon>Clostridiaceae</taxon>
        <taxon>Clostridium</taxon>
    </lineage>
</organism>
<reference evidence="1" key="1">
    <citation type="submission" date="2020-12" db="EMBL/GenBank/DDBJ databases">
        <title>Comparative genomics of Clostridium perfringens reveals patterns of host-associated phylogenetic clades and virulence factors.</title>
        <authorList>
            <person name="Smith A.H."/>
            <person name="Geier R."/>
        </authorList>
    </citation>
    <scope>NUCLEOTIDE SEQUENCE</scope>
    <source>
        <strain evidence="1">CHD30677R</strain>
    </source>
</reference>
<dbReference type="AlphaFoldDB" id="A0AAW4IZF3"/>
<evidence type="ECO:0008006" key="3">
    <source>
        <dbReference type="Google" id="ProtNLM"/>
    </source>
</evidence>
<evidence type="ECO:0000313" key="2">
    <source>
        <dbReference type="Proteomes" id="UP000668068"/>
    </source>
</evidence>
<dbReference type="Proteomes" id="UP000668068">
    <property type="component" value="Unassembled WGS sequence"/>
</dbReference>
<dbReference type="EMBL" id="JAENQP010000007">
    <property type="protein sequence ID" value="MBO3359464.1"/>
    <property type="molecule type" value="Genomic_DNA"/>
</dbReference>
<proteinExistence type="predicted"/>
<sequence length="84" mass="9868">MCKLCCNLHTLKEEIKGNDNGFPVGEVDYLEIWQGEEPLEAQIWYDKEGNMKVRDFMIVLTMNEDYLVYSIKYCPKCGRKLEVV</sequence>
<evidence type="ECO:0000313" key="1">
    <source>
        <dbReference type="EMBL" id="MBO3359464.1"/>
    </source>
</evidence>
<dbReference type="RefSeq" id="WP_208340848.1">
    <property type="nucleotide sequence ID" value="NZ_JAENQO010000007.1"/>
</dbReference>